<dbReference type="SMART" id="SM00387">
    <property type="entry name" value="HATPase_c"/>
    <property type="match status" value="1"/>
</dbReference>
<feature type="binding site" evidence="5">
    <location>
        <position position="76"/>
    </location>
    <ligand>
        <name>ATP</name>
        <dbReference type="ChEBI" id="CHEBI:30616"/>
    </ligand>
</feature>
<dbReference type="SUPFAM" id="SSF110942">
    <property type="entry name" value="HSP90 C-terminal domain"/>
    <property type="match status" value="1"/>
</dbReference>
<comment type="caution">
    <text evidence="9">The sequence shown here is derived from an EMBL/GenBank/DDBJ whole genome shotgun (WGS) entry which is preliminary data.</text>
</comment>
<keyword evidence="10" id="KW-1185">Reference proteome</keyword>
<feature type="binding site" evidence="5">
    <location>
        <begin position="165"/>
        <end position="170"/>
    </location>
    <ligand>
        <name>ATP</name>
        <dbReference type="ChEBI" id="CHEBI:30616"/>
    </ligand>
</feature>
<gene>
    <name evidence="9" type="ORF">BWQ96_09941</name>
</gene>
<dbReference type="Pfam" id="PF13589">
    <property type="entry name" value="HATPase_c_3"/>
    <property type="match status" value="1"/>
</dbReference>
<feature type="compositionally biased region" description="Acidic residues" evidence="6">
    <location>
        <begin position="284"/>
        <end position="302"/>
    </location>
</feature>
<dbReference type="STRING" id="448386.A0A2V3IE47"/>
<feature type="chain" id="PRO_5016106665" evidence="7">
    <location>
        <begin position="22"/>
        <end position="839"/>
    </location>
</feature>
<dbReference type="GO" id="GO:0140662">
    <property type="term" value="F:ATP-dependent protein folding chaperone"/>
    <property type="evidence" value="ECO:0007669"/>
    <property type="project" value="InterPro"/>
</dbReference>
<dbReference type="HAMAP" id="MF_00505">
    <property type="entry name" value="HSP90"/>
    <property type="match status" value="1"/>
</dbReference>
<dbReference type="NCBIfam" id="NF003555">
    <property type="entry name" value="PRK05218.1"/>
    <property type="match status" value="1"/>
</dbReference>
<keyword evidence="2 5" id="KW-0547">Nucleotide-binding</keyword>
<feature type="binding site" evidence="5">
    <location>
        <position position="129"/>
    </location>
    <ligand>
        <name>ATP</name>
        <dbReference type="ChEBI" id="CHEBI:30616"/>
    </ligand>
</feature>
<dbReference type="SUPFAM" id="SSF55874">
    <property type="entry name" value="ATPase domain of HSP90 chaperone/DNA topoisomerase II/histidine kinase"/>
    <property type="match status" value="1"/>
</dbReference>
<dbReference type="GO" id="GO:0016887">
    <property type="term" value="F:ATP hydrolysis activity"/>
    <property type="evidence" value="ECO:0007669"/>
    <property type="project" value="InterPro"/>
</dbReference>
<dbReference type="PRINTS" id="PR00775">
    <property type="entry name" value="HEATSHOCK90"/>
</dbReference>
<feature type="binding site" evidence="5">
    <location>
        <position position="137"/>
    </location>
    <ligand>
        <name>ATP</name>
        <dbReference type="ChEBI" id="CHEBI:30616"/>
    </ligand>
</feature>
<dbReference type="InterPro" id="IPR036890">
    <property type="entry name" value="HATPase_C_sf"/>
</dbReference>
<dbReference type="InterPro" id="IPR037196">
    <property type="entry name" value="HSP90_C"/>
</dbReference>
<dbReference type="Gene3D" id="3.40.50.11260">
    <property type="match status" value="1"/>
</dbReference>
<feature type="compositionally biased region" description="Acidic residues" evidence="6">
    <location>
        <begin position="474"/>
        <end position="488"/>
    </location>
</feature>
<dbReference type="GO" id="GO:0051082">
    <property type="term" value="F:unfolded protein binding"/>
    <property type="evidence" value="ECO:0007669"/>
    <property type="project" value="InterPro"/>
</dbReference>
<dbReference type="PANTHER" id="PTHR11528">
    <property type="entry name" value="HEAT SHOCK PROTEIN 90 FAMILY MEMBER"/>
    <property type="match status" value="1"/>
</dbReference>
<feature type="signal peptide" evidence="7">
    <location>
        <begin position="1"/>
        <end position="21"/>
    </location>
</feature>
<dbReference type="EMBL" id="NBIV01000307">
    <property type="protein sequence ID" value="PXF40343.1"/>
    <property type="molecule type" value="Genomic_DNA"/>
</dbReference>
<dbReference type="FunFam" id="3.30.565.10:FF:000005">
    <property type="entry name" value="Heat shock protein 90"/>
    <property type="match status" value="1"/>
</dbReference>
<dbReference type="InterPro" id="IPR019805">
    <property type="entry name" value="Heat_shock_protein_90_CS"/>
</dbReference>
<dbReference type="PROSITE" id="PS00298">
    <property type="entry name" value="HSP90"/>
    <property type="match status" value="1"/>
</dbReference>
<dbReference type="AlphaFoldDB" id="A0A2V3IE47"/>
<evidence type="ECO:0000256" key="6">
    <source>
        <dbReference type="SAM" id="MobiDB-lite"/>
    </source>
</evidence>
<feature type="binding site" evidence="5">
    <location>
        <position position="80"/>
    </location>
    <ligand>
        <name>ATP</name>
        <dbReference type="ChEBI" id="CHEBI:30616"/>
    </ligand>
</feature>
<feature type="binding site" evidence="5">
    <location>
        <begin position="144"/>
        <end position="145"/>
    </location>
    <ligand>
        <name>ATP</name>
        <dbReference type="ChEBI" id="CHEBI:30616"/>
    </ligand>
</feature>
<feature type="binding site" evidence="5">
    <location>
        <position position="217"/>
    </location>
    <ligand>
        <name>ATP</name>
        <dbReference type="ChEBI" id="CHEBI:30616"/>
    </ligand>
</feature>
<dbReference type="PIRSF" id="PIRSF002583">
    <property type="entry name" value="Hsp90"/>
    <property type="match status" value="1"/>
</dbReference>
<evidence type="ECO:0000256" key="5">
    <source>
        <dbReference type="PIRSR" id="PIRSR002583-1"/>
    </source>
</evidence>
<organism evidence="9 10">
    <name type="scientific">Gracilariopsis chorda</name>
    <dbReference type="NCBI Taxonomy" id="448386"/>
    <lineage>
        <taxon>Eukaryota</taxon>
        <taxon>Rhodophyta</taxon>
        <taxon>Florideophyceae</taxon>
        <taxon>Rhodymeniophycidae</taxon>
        <taxon>Gracilariales</taxon>
        <taxon>Gracilariaceae</taxon>
        <taxon>Gracilariopsis</taxon>
    </lineage>
</organism>
<evidence type="ECO:0000259" key="8">
    <source>
        <dbReference type="SMART" id="SM00387"/>
    </source>
</evidence>
<reference evidence="9 10" key="1">
    <citation type="journal article" date="2018" name="Mol. Biol. Evol.">
        <title>Analysis of the draft genome of the red seaweed Gracilariopsis chorda provides insights into genome size evolution in Rhodophyta.</title>
        <authorList>
            <person name="Lee J."/>
            <person name="Yang E.C."/>
            <person name="Graf L."/>
            <person name="Yang J.H."/>
            <person name="Qiu H."/>
            <person name="Zel Zion U."/>
            <person name="Chan C.X."/>
            <person name="Stephens T.G."/>
            <person name="Weber A.P.M."/>
            <person name="Boo G.H."/>
            <person name="Boo S.M."/>
            <person name="Kim K.M."/>
            <person name="Shin Y."/>
            <person name="Jung M."/>
            <person name="Lee S.J."/>
            <person name="Yim H.S."/>
            <person name="Lee J.H."/>
            <person name="Bhattacharya D."/>
            <person name="Yoon H.S."/>
        </authorList>
    </citation>
    <scope>NUCLEOTIDE SEQUENCE [LARGE SCALE GENOMIC DNA]</scope>
    <source>
        <strain evidence="9 10">SKKU-2015</strain>
        <tissue evidence="9">Whole body</tissue>
    </source>
</reference>
<name>A0A2V3IE47_9FLOR</name>
<dbReference type="GO" id="GO:0005524">
    <property type="term" value="F:ATP binding"/>
    <property type="evidence" value="ECO:0007669"/>
    <property type="project" value="UniProtKB-KW"/>
</dbReference>
<evidence type="ECO:0000313" key="9">
    <source>
        <dbReference type="EMBL" id="PXF40343.1"/>
    </source>
</evidence>
<dbReference type="Pfam" id="PF00183">
    <property type="entry name" value="HSP90"/>
    <property type="match status" value="1"/>
</dbReference>
<evidence type="ECO:0000313" key="10">
    <source>
        <dbReference type="Proteomes" id="UP000247409"/>
    </source>
</evidence>
<feature type="binding site" evidence="5">
    <location>
        <position position="442"/>
    </location>
    <ligand>
        <name>ATP</name>
        <dbReference type="ChEBI" id="CHEBI:30616"/>
    </ligand>
</feature>
<dbReference type="Proteomes" id="UP000247409">
    <property type="component" value="Unassembled WGS sequence"/>
</dbReference>
<feature type="binding site" evidence="5">
    <location>
        <position position="124"/>
    </location>
    <ligand>
        <name>ATP</name>
        <dbReference type="ChEBI" id="CHEBI:30616"/>
    </ligand>
</feature>
<keyword evidence="3 5" id="KW-0067">ATP-binding</keyword>
<dbReference type="Gene3D" id="3.30.565.10">
    <property type="entry name" value="Histidine kinase-like ATPase, C-terminal domain"/>
    <property type="match status" value="1"/>
</dbReference>
<dbReference type="InterPro" id="IPR020568">
    <property type="entry name" value="Ribosomal_Su5_D2-typ_SF"/>
</dbReference>
<dbReference type="CDD" id="cd16927">
    <property type="entry name" value="HATPase_Hsp90-like"/>
    <property type="match status" value="1"/>
</dbReference>
<feature type="region of interest" description="Disordered" evidence="6">
    <location>
        <begin position="474"/>
        <end position="495"/>
    </location>
</feature>
<dbReference type="InterPro" id="IPR003594">
    <property type="entry name" value="HATPase_dom"/>
</dbReference>
<keyword evidence="7" id="KW-0732">Signal</keyword>
<dbReference type="FunFam" id="1.20.120.790:FF:000001">
    <property type="entry name" value="Heat shock protein 90 alpha"/>
    <property type="match status" value="1"/>
</dbReference>
<dbReference type="InterPro" id="IPR001404">
    <property type="entry name" value="Hsp90_fam"/>
</dbReference>
<evidence type="ECO:0000256" key="2">
    <source>
        <dbReference type="ARBA" id="ARBA00022741"/>
    </source>
</evidence>
<proteinExistence type="inferred from homology"/>
<feature type="compositionally biased region" description="Basic and acidic residues" evidence="6">
    <location>
        <begin position="813"/>
        <end position="824"/>
    </location>
</feature>
<feature type="region of interest" description="Disordered" evidence="6">
    <location>
        <begin position="774"/>
        <end position="839"/>
    </location>
</feature>
<keyword evidence="4" id="KW-0143">Chaperone</keyword>
<comment type="similarity">
    <text evidence="1">Belongs to the heat shock protein 90 family.</text>
</comment>
<evidence type="ECO:0000256" key="1">
    <source>
        <dbReference type="ARBA" id="ARBA00008239"/>
    </source>
</evidence>
<dbReference type="InterPro" id="IPR020575">
    <property type="entry name" value="Hsp90_N"/>
</dbReference>
<feature type="compositionally biased region" description="Acidic residues" evidence="6">
    <location>
        <begin position="825"/>
        <end position="839"/>
    </location>
</feature>
<dbReference type="Gene3D" id="3.30.230.80">
    <property type="match status" value="1"/>
</dbReference>
<evidence type="ECO:0000256" key="3">
    <source>
        <dbReference type="ARBA" id="ARBA00022840"/>
    </source>
</evidence>
<sequence length="839" mass="95200">MAWRVFGLLVVLSALFAVSISDTSINIGNVESAKIQTEPLSAHPDAQKFQFQAEVNRLMDIIINSLYSNRDVFLRELISNASDALDKIRFLALSDSKLLGEGDAAKLEIKVRADKHAGTLEITDSGIGMTRDDLIKNLGTIAKSGTNAFLKKAAEAKDTSNLIGQFGVGFYSAYLVADHVTVTTKHNDDKQYVWESGAEQTFTIYEDKDGEPLLRGTRLTLHLKDDAQEYLDEAKLKDLIKRYSQFINFPIFFETTEVVEVQVEEDAEEGEQASSEEEKPKGDEETDTSEEKDEETDSDDEDIKVSDGDGEDDKKPKTKTEERKSWTLLNENKPIWTRDPNDISEEEYTSFYEGIAKLPGKPLARSHFKGEGDVEFRSILYIPDKPPVGLYSGTTEEEKEAIKLYVRRVLVTDKFEYALLPRYLGFLVGIVDSDDIPINVSREMLQQSKTLDIIKRKLIRKGLEMFRSLMKQDEEEVEKKEDEDEEKDGDEKAGKPKSKYIDFWNKYGKSIKLGVIEDTSNRGRIAKLLRFRTSKTNTDDPYDWASLDNYMDRMKKDQDHIYYHSGSDLASVQESPFLEKLLKKGYEVLYLTEPIDEHMIMNLPDYDGTKFMSISKDNFKFGEKDQEEEKTKSKALKKKFKPLTKFLKEKLGDKVSKVKISNRLSQSVCVLSTDQYGYSARMEIIMKAQAFADPDSFSYMTPKAKIMELNPHHPLVKEMLHMVADGGQDERAAELGHLVYDTALISSGYLIQDNAVFAKRMYKWIGESVGVDADEEVVEEYPEAEEGEDNKEENEEGDDSEEVSGEDLAAEFAKFEAEAARSDNEEAPAGDDSEEKDEL</sequence>
<evidence type="ECO:0000256" key="4">
    <source>
        <dbReference type="ARBA" id="ARBA00023186"/>
    </source>
</evidence>
<evidence type="ECO:0000256" key="7">
    <source>
        <dbReference type="SAM" id="SignalP"/>
    </source>
</evidence>
<feature type="domain" description="Histidine kinase/HSP90-like ATPase" evidence="8">
    <location>
        <begin position="69"/>
        <end position="227"/>
    </location>
</feature>
<accession>A0A2V3IE47</accession>
<feature type="compositionally biased region" description="Acidic residues" evidence="6">
    <location>
        <begin position="264"/>
        <end position="275"/>
    </location>
</feature>
<protein>
    <submittedName>
        <fullName evidence="9">Endoplasmin-like</fullName>
    </submittedName>
</protein>
<feature type="compositionally biased region" description="Basic and acidic residues" evidence="6">
    <location>
        <begin position="303"/>
        <end position="322"/>
    </location>
</feature>
<dbReference type="Gene3D" id="1.20.120.790">
    <property type="entry name" value="Heat shock protein 90, C-terminal domain"/>
    <property type="match status" value="1"/>
</dbReference>
<feature type="region of interest" description="Disordered" evidence="6">
    <location>
        <begin position="264"/>
        <end position="322"/>
    </location>
</feature>
<feature type="compositionally biased region" description="Acidic residues" evidence="6">
    <location>
        <begin position="774"/>
        <end position="809"/>
    </location>
</feature>
<dbReference type="OrthoDB" id="2037at2759"/>
<dbReference type="SUPFAM" id="SSF54211">
    <property type="entry name" value="Ribosomal protein S5 domain 2-like"/>
    <property type="match status" value="1"/>
</dbReference>
<feature type="binding site" evidence="5">
    <location>
        <position position="143"/>
    </location>
    <ligand>
        <name>ATP</name>
        <dbReference type="ChEBI" id="CHEBI:30616"/>
    </ligand>
</feature>